<feature type="compositionally biased region" description="Low complexity" evidence="1">
    <location>
        <begin position="1"/>
        <end position="15"/>
    </location>
</feature>
<evidence type="ECO:0000259" key="2">
    <source>
        <dbReference type="Pfam" id="PF12680"/>
    </source>
</evidence>
<accession>A0AAX4PCW4</accession>
<keyword evidence="4" id="KW-1185">Reference proteome</keyword>
<dbReference type="Gene3D" id="3.10.450.50">
    <property type="match status" value="1"/>
</dbReference>
<reference evidence="3 4" key="1">
    <citation type="submission" date="2024-03" db="EMBL/GenBank/DDBJ databases">
        <title>Complete genome sequence of the green alga Chloropicon roscoffensis RCC1871.</title>
        <authorList>
            <person name="Lemieux C."/>
            <person name="Pombert J.-F."/>
            <person name="Otis C."/>
            <person name="Turmel M."/>
        </authorList>
    </citation>
    <scope>NUCLEOTIDE SEQUENCE [LARGE SCALE GENOMIC DNA]</scope>
    <source>
        <strain evidence="3 4">RCC1871</strain>
    </source>
</reference>
<dbReference type="AlphaFoldDB" id="A0AAX4PCW4"/>
<sequence>MATTTTTTTTATTATEGGGGIGGCLPRLRPSLRRKGSKDEKRRTFRKVSAEIFYQISVVRLLRLKLLAKGTAGGSARLTQSADLLEGATAGDEGELLPRARSAPVVPNWHRSLSTTQALEKIQSAGRIKAACSARSNGLVWKEKAAEGGAMCKRDGLRNLWKRYFLALPLEVSNLKKHPEAEDVEDVRSLLSQECACHHPCGTERGAEAVARYLQRFRDVDVAVELVHNYVDEDASVTFSEYLFELPADCGADGGCGKRKEKKRKRFRVCEVISWDLSPYTLAGAGGECDRGKILKSRGLPTLKEVFIYGKGMNLLPNSDLPPPAEGFARDGALGPVVKSYIKALLENDYGAIFSMLCSNFRISAFDGVKTRDSFVAWLLRTTEDTEDSVSRTIRDVFVDYKCRTAYLELHLRCADSSAVVVNVVQWDLRFECIINIREYGAGFKSI</sequence>
<dbReference type="InterPro" id="IPR032710">
    <property type="entry name" value="NTF2-like_dom_sf"/>
</dbReference>
<feature type="region of interest" description="Disordered" evidence="1">
    <location>
        <begin position="1"/>
        <end position="41"/>
    </location>
</feature>
<dbReference type="Proteomes" id="UP001472866">
    <property type="component" value="Chromosome 09"/>
</dbReference>
<feature type="domain" description="SnoaL-like" evidence="2">
    <location>
        <begin position="181"/>
        <end position="273"/>
    </location>
</feature>
<organism evidence="3 4">
    <name type="scientific">Chloropicon roscoffensis</name>
    <dbReference type="NCBI Taxonomy" id="1461544"/>
    <lineage>
        <taxon>Eukaryota</taxon>
        <taxon>Viridiplantae</taxon>
        <taxon>Chlorophyta</taxon>
        <taxon>Chloropicophyceae</taxon>
        <taxon>Chloropicales</taxon>
        <taxon>Chloropicaceae</taxon>
        <taxon>Chloropicon</taxon>
    </lineage>
</organism>
<gene>
    <name evidence="3" type="ORF">HKI87_09g57490</name>
</gene>
<dbReference type="Pfam" id="PF12680">
    <property type="entry name" value="SnoaL_2"/>
    <property type="match status" value="1"/>
</dbReference>
<dbReference type="InterPro" id="IPR037401">
    <property type="entry name" value="SnoaL-like"/>
</dbReference>
<dbReference type="EMBL" id="CP151509">
    <property type="protein sequence ID" value="WZN64195.1"/>
    <property type="molecule type" value="Genomic_DNA"/>
</dbReference>
<evidence type="ECO:0000313" key="3">
    <source>
        <dbReference type="EMBL" id="WZN64195.1"/>
    </source>
</evidence>
<protein>
    <recommendedName>
        <fullName evidence="2">SnoaL-like domain-containing protein</fullName>
    </recommendedName>
</protein>
<evidence type="ECO:0000313" key="4">
    <source>
        <dbReference type="Proteomes" id="UP001472866"/>
    </source>
</evidence>
<evidence type="ECO:0000256" key="1">
    <source>
        <dbReference type="SAM" id="MobiDB-lite"/>
    </source>
</evidence>
<name>A0AAX4PCW4_9CHLO</name>
<dbReference type="SUPFAM" id="SSF54427">
    <property type="entry name" value="NTF2-like"/>
    <property type="match status" value="1"/>
</dbReference>
<proteinExistence type="predicted"/>